<organism evidence="1">
    <name type="scientific">Streptomyces sp. R08</name>
    <dbReference type="NCBI Taxonomy" id="3238624"/>
    <lineage>
        <taxon>Bacteria</taxon>
        <taxon>Bacillati</taxon>
        <taxon>Actinomycetota</taxon>
        <taxon>Actinomycetes</taxon>
        <taxon>Kitasatosporales</taxon>
        <taxon>Streptomycetaceae</taxon>
        <taxon>Streptomyces</taxon>
    </lineage>
</organism>
<sequence>MAPTGMPVLLDEEHDPADVETMRVTSRLVLELARPPSTGELALLVAQLRGHLRVMVPEVETIAARQSQSSDLAACLALACAREARRKLTIPERTSPAGQLALALRLARILDALCNHHDALDPDAGKR</sequence>
<protein>
    <submittedName>
        <fullName evidence="1">DUF6415 family natural product biosynthesis protein</fullName>
    </submittedName>
</protein>
<dbReference type="InterPro" id="IPR046300">
    <property type="entry name" value="DUF6415"/>
</dbReference>
<reference evidence="1" key="1">
    <citation type="submission" date="2024-07" db="EMBL/GenBank/DDBJ databases">
        <authorList>
            <person name="Yu S.T."/>
        </authorList>
    </citation>
    <scope>NUCLEOTIDE SEQUENCE</scope>
    <source>
        <strain evidence="1">R08</strain>
    </source>
</reference>
<dbReference type="RefSeq" id="WP_352108986.1">
    <property type="nucleotide sequence ID" value="NZ_CP163431.1"/>
</dbReference>
<name>A0AB39M8L2_9ACTN</name>
<evidence type="ECO:0000313" key="1">
    <source>
        <dbReference type="EMBL" id="XDQ02475.1"/>
    </source>
</evidence>
<dbReference type="AlphaFoldDB" id="A0AB39M8L2"/>
<gene>
    <name evidence="1" type="ORF">AB5J58_20680</name>
</gene>
<dbReference type="Pfam" id="PF19979">
    <property type="entry name" value="DUF6415"/>
    <property type="match status" value="1"/>
</dbReference>
<dbReference type="EMBL" id="CP163431">
    <property type="protein sequence ID" value="XDQ02475.1"/>
    <property type="molecule type" value="Genomic_DNA"/>
</dbReference>
<proteinExistence type="predicted"/>
<accession>A0AB39M8L2</accession>